<dbReference type="AlphaFoldDB" id="A0AB39ATN6"/>
<dbReference type="PROSITE" id="PS51257">
    <property type="entry name" value="PROKAR_LIPOPROTEIN"/>
    <property type="match status" value="1"/>
</dbReference>
<evidence type="ECO:0000256" key="7">
    <source>
        <dbReference type="SAM" id="SignalP"/>
    </source>
</evidence>
<dbReference type="InterPro" id="IPR019546">
    <property type="entry name" value="TAT_signal_bac_arc"/>
</dbReference>
<evidence type="ECO:0000256" key="2">
    <source>
        <dbReference type="ARBA" id="ARBA00009329"/>
    </source>
</evidence>
<keyword evidence="4" id="KW-0378">Hydrolase</keyword>
<dbReference type="RefSeq" id="WP_128583296.1">
    <property type="nucleotide sequence ID" value="NZ_CP162514.1"/>
</dbReference>
<keyword evidence="6" id="KW-0326">Glycosidase</keyword>
<proteinExistence type="inferred from homology"/>
<dbReference type="PANTHER" id="PTHR43818:SF1">
    <property type="entry name" value="GLYCOSYL HYDROLASE FAMILY 109 PROTEIN"/>
    <property type="match status" value="1"/>
</dbReference>
<evidence type="ECO:0000313" key="10">
    <source>
        <dbReference type="EMBL" id="XDH88677.1"/>
    </source>
</evidence>
<dbReference type="InterPro" id="IPR050463">
    <property type="entry name" value="Gfo/Idh/MocA_oxidrdct_glycsds"/>
</dbReference>
<comment type="similarity">
    <text evidence="2">Belongs to the Gfo/Idh/MocA family. Glycosyl hydrolase 109 subfamily.</text>
</comment>
<keyword evidence="5" id="KW-0520">NAD</keyword>
<dbReference type="PROSITE" id="PS51318">
    <property type="entry name" value="TAT"/>
    <property type="match status" value="1"/>
</dbReference>
<dbReference type="InterPro" id="IPR036291">
    <property type="entry name" value="NAD(P)-bd_dom_sf"/>
</dbReference>
<dbReference type="InterPro" id="IPR049303">
    <property type="entry name" value="Glyco_hydro_109_C"/>
</dbReference>
<protein>
    <submittedName>
        <fullName evidence="10">Gfo/Idh/MocA family oxidoreductase</fullName>
    </submittedName>
</protein>
<dbReference type="EMBL" id="CP162514">
    <property type="protein sequence ID" value="XDH88677.1"/>
    <property type="molecule type" value="Genomic_DNA"/>
</dbReference>
<evidence type="ECO:0000259" key="8">
    <source>
        <dbReference type="Pfam" id="PF01408"/>
    </source>
</evidence>
<dbReference type="NCBIfam" id="TIGR01409">
    <property type="entry name" value="TAT_signal_seq"/>
    <property type="match status" value="1"/>
</dbReference>
<name>A0AB39ATN6_9GAMM</name>
<dbReference type="InterPro" id="IPR006311">
    <property type="entry name" value="TAT_signal"/>
</dbReference>
<sequence length="456" mass="51185">MKQFNRRDFLKAASVAAAAGVVSGCASSGSVHTSAPMQQGRSVIGLVAPKMDVVRVGFIGVGQRGYGHVKRMSHIEGTQIVAICDTHTEVLERAANYLVDTGVAKPALYSGSERAYQQMLERQDIDIVIISTPWAWHAPMAIDTMNSAKHAFVEVPLALTVDEMWQIVDTAERTQKNCMMMENVNYGRDELMVLNMVRQGVFGKLLHGEAAYIHELRWQMKELEHKTGSWRTQWHARRDGNLYPTHGLGPVSQYMNINRGDRFDFLTSMSSPSLGRSAYAQREFAADHPRNQLNYIAGDMNTTLIKTLKGRSIMVQHDTTTPRPYSRHNLIQGTNGVFAGFPNRIAIETGGSKSFHEWDYDMSAWYEQYDHPLWTKMGEEAQRNGGHGGMDFLMFWRMIYCLRNGEPLDQDVYDGAAWSVISPLSAQSVSERSRSIDIPDFTRGAWQTAQPLGIVS</sequence>
<gene>
    <name evidence="10" type="ORF">ABZP26_05640</name>
</gene>
<dbReference type="GO" id="GO:0000166">
    <property type="term" value="F:nucleotide binding"/>
    <property type="evidence" value="ECO:0007669"/>
    <property type="project" value="InterPro"/>
</dbReference>
<dbReference type="SUPFAM" id="SSF51735">
    <property type="entry name" value="NAD(P)-binding Rossmann-fold domains"/>
    <property type="match status" value="1"/>
</dbReference>
<dbReference type="Pfam" id="PF21252">
    <property type="entry name" value="Glyco_hydro_109_C"/>
    <property type="match status" value="1"/>
</dbReference>
<evidence type="ECO:0000256" key="3">
    <source>
        <dbReference type="ARBA" id="ARBA00022729"/>
    </source>
</evidence>
<dbReference type="Pfam" id="PF01408">
    <property type="entry name" value="GFO_IDH_MocA"/>
    <property type="match status" value="1"/>
</dbReference>
<feature type="signal peptide" evidence="7">
    <location>
        <begin position="1"/>
        <end position="28"/>
    </location>
</feature>
<dbReference type="Gene3D" id="3.30.360.10">
    <property type="entry name" value="Dihydrodipicolinate Reductase, domain 2"/>
    <property type="match status" value="1"/>
</dbReference>
<dbReference type="Pfam" id="PF10518">
    <property type="entry name" value="TAT_signal"/>
    <property type="match status" value="1"/>
</dbReference>
<feature type="domain" description="Glycosyl hydrolase 109 C-terminal" evidence="9">
    <location>
        <begin position="191"/>
        <end position="359"/>
    </location>
</feature>
<keyword evidence="3 7" id="KW-0732">Signal</keyword>
<organism evidence="10">
    <name type="scientific">Pseudoalteromonas sp. SD03</name>
    <dbReference type="NCBI Taxonomy" id="3231719"/>
    <lineage>
        <taxon>Bacteria</taxon>
        <taxon>Pseudomonadati</taxon>
        <taxon>Pseudomonadota</taxon>
        <taxon>Gammaproteobacteria</taxon>
        <taxon>Alteromonadales</taxon>
        <taxon>Pseudoalteromonadaceae</taxon>
        <taxon>Pseudoalteromonas</taxon>
    </lineage>
</organism>
<evidence type="ECO:0000256" key="4">
    <source>
        <dbReference type="ARBA" id="ARBA00022801"/>
    </source>
</evidence>
<comment type="cofactor">
    <cofactor evidence="1">
        <name>NAD(+)</name>
        <dbReference type="ChEBI" id="CHEBI:57540"/>
    </cofactor>
</comment>
<feature type="chain" id="PRO_5044187484" evidence="7">
    <location>
        <begin position="29"/>
        <end position="456"/>
    </location>
</feature>
<dbReference type="PANTHER" id="PTHR43818">
    <property type="entry name" value="BCDNA.GH03377"/>
    <property type="match status" value="1"/>
</dbReference>
<feature type="domain" description="Gfo/Idh/MocA-like oxidoreductase N-terminal" evidence="8">
    <location>
        <begin position="54"/>
        <end position="180"/>
    </location>
</feature>
<evidence type="ECO:0000256" key="6">
    <source>
        <dbReference type="ARBA" id="ARBA00023295"/>
    </source>
</evidence>
<evidence type="ECO:0000256" key="5">
    <source>
        <dbReference type="ARBA" id="ARBA00023027"/>
    </source>
</evidence>
<dbReference type="GO" id="GO:0016798">
    <property type="term" value="F:hydrolase activity, acting on glycosyl bonds"/>
    <property type="evidence" value="ECO:0007669"/>
    <property type="project" value="UniProtKB-KW"/>
</dbReference>
<dbReference type="InterPro" id="IPR000683">
    <property type="entry name" value="Gfo/Idh/MocA-like_OxRdtase_N"/>
</dbReference>
<reference evidence="10" key="1">
    <citation type="submission" date="2024-07" db="EMBL/GenBank/DDBJ databases">
        <authorList>
            <person name="Jiang Y."/>
            <person name="Qin Q."/>
        </authorList>
    </citation>
    <scope>NUCLEOTIDE SEQUENCE</scope>
    <source>
        <strain evidence="10">SD03</strain>
    </source>
</reference>
<dbReference type="Gene3D" id="3.40.50.720">
    <property type="entry name" value="NAD(P)-binding Rossmann-like Domain"/>
    <property type="match status" value="1"/>
</dbReference>
<evidence type="ECO:0000259" key="9">
    <source>
        <dbReference type="Pfam" id="PF21252"/>
    </source>
</evidence>
<accession>A0AB39ATN6</accession>
<evidence type="ECO:0000256" key="1">
    <source>
        <dbReference type="ARBA" id="ARBA00001911"/>
    </source>
</evidence>